<gene>
    <name evidence="2" type="ORF">OF122_14225</name>
</gene>
<dbReference type="RefSeq" id="WP_264224850.1">
    <property type="nucleotide sequence ID" value="NZ_CP107716.1"/>
</dbReference>
<evidence type="ECO:0000256" key="1">
    <source>
        <dbReference type="SAM" id="MobiDB-lite"/>
    </source>
</evidence>
<dbReference type="Proteomes" id="UP001163882">
    <property type="component" value="Chromosome"/>
</dbReference>
<keyword evidence="3" id="KW-1185">Reference proteome</keyword>
<dbReference type="EMBL" id="CP107716">
    <property type="protein sequence ID" value="UYQ71195.1"/>
    <property type="molecule type" value="Genomic_DNA"/>
</dbReference>
<feature type="region of interest" description="Disordered" evidence="1">
    <location>
        <begin position="621"/>
        <end position="650"/>
    </location>
</feature>
<sequence>MFSNGDYLSETIAHFIGHFDVAIEEMRLRQEYERFSHDAPLPPESLLVSPEPSPFAAPDVPVDFVPETEYTPRYDANGAIFDVRQFRFDPPIIDIPLLPPWTPDPTHIGTRPPNLDAGPNLAPAPPSVVFVAQQHKFLFDNDVVVIGDYDGPISTPIKSGAEISALTAMANAVTYPFTSIELEKNPDGIAPWVKASTQAAQDVQSPTAEGDALAGTWADGQQTQAAPELVDHLPSNWQENDDPIEASSDPIIIDAKTEDTVMTIEAGGNLSVNQATIINAGVSGTITAVAGDAYEMDVIVQVNVLRDEDTVADGFPLAHLSDTSSKAVNVASFVSQTKDAGAEKAEADIEAMPTDWQLSIIEEDLIFFNWIYQYNFTSDNDSLVVTAIGTTTTVSSGGNAGINGVAFSDLGMFYDLILIGGNLYDANYICQTNIIYDNDTVSMLSALSGQQGTVSTGENLLWNQASIENIGPAEWTNAMPGHYSQAMDNLDAGVYSMPGAFGSDANFAGYDNLKVLYVKGNVFDINYVEQVNVISDADQLAFYSQSLDKSANWTVETGGNAAVNVAGIVDYDSNGATWYVEGQSYSEAMLIQANLVEEAGPASGPGQEPLANEVIAFLDDDTPANSTPDIDPIGAPEFGPTTDVMDSVLA</sequence>
<reference evidence="2" key="1">
    <citation type="submission" date="2022-10" db="EMBL/GenBank/DDBJ databases">
        <title>YIM 151497 complete genome.</title>
        <authorList>
            <person name="Chen X."/>
        </authorList>
    </citation>
    <scope>NUCLEOTIDE SEQUENCE</scope>
    <source>
        <strain evidence="2">YIM 151497</strain>
    </source>
</reference>
<proteinExistence type="predicted"/>
<evidence type="ECO:0008006" key="4">
    <source>
        <dbReference type="Google" id="ProtNLM"/>
    </source>
</evidence>
<protein>
    <recommendedName>
        <fullName evidence="4">Type I secretion protein</fullName>
    </recommendedName>
</protein>
<name>A0ABY6INB3_9HYPH</name>
<organism evidence="2 3">
    <name type="scientific">Pelagibacterium flavum</name>
    <dbReference type="NCBI Taxonomy" id="2984530"/>
    <lineage>
        <taxon>Bacteria</taxon>
        <taxon>Pseudomonadati</taxon>
        <taxon>Pseudomonadota</taxon>
        <taxon>Alphaproteobacteria</taxon>
        <taxon>Hyphomicrobiales</taxon>
        <taxon>Devosiaceae</taxon>
        <taxon>Pelagibacterium</taxon>
    </lineage>
</organism>
<evidence type="ECO:0000313" key="3">
    <source>
        <dbReference type="Proteomes" id="UP001163882"/>
    </source>
</evidence>
<evidence type="ECO:0000313" key="2">
    <source>
        <dbReference type="EMBL" id="UYQ71195.1"/>
    </source>
</evidence>
<accession>A0ABY6INB3</accession>